<reference evidence="2" key="1">
    <citation type="submission" date="2023-07" db="EMBL/GenBank/DDBJ databases">
        <title>Genomic Encyclopedia of Type Strains, Phase IV (KMG-IV): sequencing the most valuable type-strain genomes for metagenomic binning, comparative biology and taxonomic classification.</title>
        <authorList>
            <person name="Goeker M."/>
        </authorList>
    </citation>
    <scope>NUCLEOTIDE SEQUENCE</scope>
    <source>
        <strain evidence="2">DSM 21202</strain>
    </source>
</reference>
<gene>
    <name evidence="2" type="ORF">J2S73_000635</name>
</gene>
<sequence length="179" mass="19697">MRRSDEAAYRAHLLRLDQQTRRGRFGHGVSDDFLSDYAARTIASEATLHGYFEDGLLRGVAELHPLGSMDVATAEAAFSVEPGWQGRGIGSMLMERILSTACARGISRVIVTCQASNRTMRRLATGFAAELEIIGDEVMGQMTTPRPTAFTYAREAIEEGYDFATALMDATWPMRPKSS</sequence>
<name>A0AAE3VLL2_9HYPH</name>
<feature type="domain" description="N-acetyltransferase" evidence="1">
    <location>
        <begin position="1"/>
        <end position="157"/>
    </location>
</feature>
<dbReference type="InterPro" id="IPR016181">
    <property type="entry name" value="Acyl_CoA_acyltransferase"/>
</dbReference>
<dbReference type="InterPro" id="IPR000182">
    <property type="entry name" value="GNAT_dom"/>
</dbReference>
<organism evidence="2 3">
    <name type="scientific">Amorphus orientalis</name>
    <dbReference type="NCBI Taxonomy" id="649198"/>
    <lineage>
        <taxon>Bacteria</taxon>
        <taxon>Pseudomonadati</taxon>
        <taxon>Pseudomonadota</taxon>
        <taxon>Alphaproteobacteria</taxon>
        <taxon>Hyphomicrobiales</taxon>
        <taxon>Amorphaceae</taxon>
        <taxon>Amorphus</taxon>
    </lineage>
</organism>
<dbReference type="EMBL" id="JAUSUL010000001">
    <property type="protein sequence ID" value="MDQ0314198.1"/>
    <property type="molecule type" value="Genomic_DNA"/>
</dbReference>
<dbReference type="Pfam" id="PF00583">
    <property type="entry name" value="Acetyltransf_1"/>
    <property type="match status" value="1"/>
</dbReference>
<dbReference type="PROSITE" id="PS51186">
    <property type="entry name" value="GNAT"/>
    <property type="match status" value="1"/>
</dbReference>
<dbReference type="Proteomes" id="UP001229244">
    <property type="component" value="Unassembled WGS sequence"/>
</dbReference>
<evidence type="ECO:0000259" key="1">
    <source>
        <dbReference type="PROSITE" id="PS51186"/>
    </source>
</evidence>
<comment type="caution">
    <text evidence="2">The sequence shown here is derived from an EMBL/GenBank/DDBJ whole genome shotgun (WGS) entry which is preliminary data.</text>
</comment>
<accession>A0AAE3VLL2</accession>
<dbReference type="GO" id="GO:0016747">
    <property type="term" value="F:acyltransferase activity, transferring groups other than amino-acyl groups"/>
    <property type="evidence" value="ECO:0007669"/>
    <property type="project" value="InterPro"/>
</dbReference>
<dbReference type="RefSeq" id="WP_306883974.1">
    <property type="nucleotide sequence ID" value="NZ_JAUSUL010000001.1"/>
</dbReference>
<evidence type="ECO:0000313" key="3">
    <source>
        <dbReference type="Proteomes" id="UP001229244"/>
    </source>
</evidence>
<dbReference type="CDD" id="cd04301">
    <property type="entry name" value="NAT_SF"/>
    <property type="match status" value="1"/>
</dbReference>
<keyword evidence="3" id="KW-1185">Reference proteome</keyword>
<proteinExistence type="predicted"/>
<dbReference type="Gene3D" id="3.40.630.30">
    <property type="match status" value="1"/>
</dbReference>
<dbReference type="SUPFAM" id="SSF55729">
    <property type="entry name" value="Acyl-CoA N-acyltransferases (Nat)"/>
    <property type="match status" value="1"/>
</dbReference>
<dbReference type="AlphaFoldDB" id="A0AAE3VLL2"/>
<protein>
    <submittedName>
        <fullName evidence="2">GNAT superfamily N-acetyltransferase</fullName>
    </submittedName>
</protein>
<evidence type="ECO:0000313" key="2">
    <source>
        <dbReference type="EMBL" id="MDQ0314198.1"/>
    </source>
</evidence>